<sequence>MSKLNQNDANHESIKNEIKKHEDNLKFLNSQSNRLAESILDLQVSLGRYHSCSVITPDNESGSSNTEDDTAEQILKKENSAAGIFCWLKANAQTSNLALEKDAVGVVATLARVESDELSRILSEYLGLQTMLAIVCSTNEGVNALEKPYVGGFVANDPQKKLAIPKPRFPNEECPAGFIDYAVNMLYLESNNLSFVTSSGHGLRETLFYGLLSGLQVYRTRNEMMSALPCIDEGAVSLDGGMIKKNGMFVLGSRKDVEVKFGIVSGRSGVVPPNYSQAEEVVRRLKWESTKLAEDIQREQQLLDHLKAKSADKVA</sequence>
<name>A0A444YL96_ARAHY</name>
<evidence type="ECO:0000313" key="3">
    <source>
        <dbReference type="Proteomes" id="UP000289738"/>
    </source>
</evidence>
<organism evidence="2 3">
    <name type="scientific">Arachis hypogaea</name>
    <name type="common">Peanut</name>
    <dbReference type="NCBI Taxonomy" id="3818"/>
    <lineage>
        <taxon>Eukaryota</taxon>
        <taxon>Viridiplantae</taxon>
        <taxon>Streptophyta</taxon>
        <taxon>Embryophyta</taxon>
        <taxon>Tracheophyta</taxon>
        <taxon>Spermatophyta</taxon>
        <taxon>Magnoliopsida</taxon>
        <taxon>eudicotyledons</taxon>
        <taxon>Gunneridae</taxon>
        <taxon>Pentapetalae</taxon>
        <taxon>rosids</taxon>
        <taxon>fabids</taxon>
        <taxon>Fabales</taxon>
        <taxon>Fabaceae</taxon>
        <taxon>Papilionoideae</taxon>
        <taxon>50 kb inversion clade</taxon>
        <taxon>dalbergioids sensu lato</taxon>
        <taxon>Dalbergieae</taxon>
        <taxon>Pterocarpus clade</taxon>
        <taxon>Arachis</taxon>
    </lineage>
</organism>
<dbReference type="Proteomes" id="UP000289738">
    <property type="component" value="Chromosome B06"/>
</dbReference>
<protein>
    <recommendedName>
        <fullName evidence="4">Protein DEFECTIVE IN MERISTEM SILENCING 3</fullName>
    </recommendedName>
</protein>
<feature type="coiled-coil region" evidence="1">
    <location>
        <begin position="4"/>
        <end position="38"/>
    </location>
</feature>
<evidence type="ECO:0000313" key="2">
    <source>
        <dbReference type="EMBL" id="RYR02684.1"/>
    </source>
</evidence>
<dbReference type="PANTHER" id="PTHR33566:SF9">
    <property type="entry name" value="DEFECTIVE IN MERISTEM SILENCING PROTEIN"/>
    <property type="match status" value="1"/>
</dbReference>
<evidence type="ECO:0008006" key="4">
    <source>
        <dbReference type="Google" id="ProtNLM"/>
    </source>
</evidence>
<dbReference type="PANTHER" id="PTHR33566">
    <property type="entry name" value="EN/SPM-LIKE TRANSPOSON-RELATED"/>
    <property type="match status" value="1"/>
</dbReference>
<dbReference type="AlphaFoldDB" id="A0A444YL96"/>
<keyword evidence="1" id="KW-0175">Coiled coil</keyword>
<keyword evidence="3" id="KW-1185">Reference proteome</keyword>
<evidence type="ECO:0000256" key="1">
    <source>
        <dbReference type="SAM" id="Coils"/>
    </source>
</evidence>
<comment type="caution">
    <text evidence="2">The sequence shown here is derived from an EMBL/GenBank/DDBJ whole genome shotgun (WGS) entry which is preliminary data.</text>
</comment>
<accession>A0A444YL96</accession>
<gene>
    <name evidence="2" type="ORF">Ahy_B06g081483</name>
</gene>
<dbReference type="EMBL" id="SDMP01000016">
    <property type="protein sequence ID" value="RYR02684.1"/>
    <property type="molecule type" value="Genomic_DNA"/>
</dbReference>
<proteinExistence type="predicted"/>
<reference evidence="2 3" key="1">
    <citation type="submission" date="2019-01" db="EMBL/GenBank/DDBJ databases">
        <title>Sequencing of cultivated peanut Arachis hypogaea provides insights into genome evolution and oil improvement.</title>
        <authorList>
            <person name="Chen X."/>
        </authorList>
    </citation>
    <scope>NUCLEOTIDE SEQUENCE [LARGE SCALE GENOMIC DNA]</scope>
    <source>
        <strain evidence="3">cv. Fuhuasheng</strain>
        <tissue evidence="2">Leaves</tissue>
    </source>
</reference>